<dbReference type="Proteomes" id="UP000027284">
    <property type="component" value="Unassembled WGS sequence"/>
</dbReference>
<evidence type="ECO:0000313" key="2">
    <source>
        <dbReference type="Proteomes" id="UP000027284"/>
    </source>
</evidence>
<keyword evidence="2" id="KW-1185">Reference proteome</keyword>
<protein>
    <submittedName>
        <fullName evidence="1">Uncharacterized protein</fullName>
    </submittedName>
</protein>
<evidence type="ECO:0000313" key="1">
    <source>
        <dbReference type="EMBL" id="KDA53960.1"/>
    </source>
</evidence>
<name>A0A062XZN0_9BACT</name>
<comment type="caution">
    <text evidence="1">The sequence shown here is derived from an EMBL/GenBank/DDBJ whole genome shotgun (WGS) entry which is preliminary data.</text>
</comment>
<dbReference type="EMBL" id="JMFG01000015">
    <property type="protein sequence ID" value="KDA53960.1"/>
    <property type="molecule type" value="Genomic_DNA"/>
</dbReference>
<gene>
    <name evidence="1" type="ORF">EG19_01820</name>
</gene>
<accession>A0A062XZN0</accession>
<sequence>MDHHLAVGAHRRGYAGKPGGGVLDAAVPALPLGPEVVTQGRQAHVTAGQAFPFGGLAPGLQLHRNPRKRREAIGNDLEAKGKTTAQGLQHALQVLQVPEVLAQPDPAQNHLPVGVWFGQRVAPQIHRRGVNHRRCSQRGHLPRELMGAHHRQSAVAHHAGKAATPPPRLIRWLAVPFGLAVHHRVVHIQHPQRAPAAHQQVFPQKQLELGKQHQLR</sequence>
<reference evidence="1 2" key="1">
    <citation type="submission" date="2014-04" db="EMBL/GenBank/DDBJ databases">
        <title>The Genome Sequence of Thermoanaerobaculum aquaticum MP-01, The First Cultivated Group 23 Acidobacterium.</title>
        <authorList>
            <person name="Stamps B.W."/>
            <person name="Losey N.A."/>
            <person name="Lawson P.A."/>
            <person name="Stevenson B.S."/>
        </authorList>
    </citation>
    <scope>NUCLEOTIDE SEQUENCE [LARGE SCALE GENOMIC DNA]</scope>
    <source>
        <strain evidence="1 2">MP-01</strain>
    </source>
</reference>
<dbReference type="AlphaFoldDB" id="A0A062XZN0"/>
<organism evidence="1 2">
    <name type="scientific">Thermoanaerobaculum aquaticum</name>
    <dbReference type="NCBI Taxonomy" id="1312852"/>
    <lineage>
        <taxon>Bacteria</taxon>
        <taxon>Pseudomonadati</taxon>
        <taxon>Acidobacteriota</taxon>
        <taxon>Thermoanaerobaculia</taxon>
        <taxon>Thermoanaerobaculales</taxon>
        <taxon>Thermoanaerobaculaceae</taxon>
        <taxon>Thermoanaerobaculum</taxon>
    </lineage>
</organism>
<proteinExistence type="predicted"/>